<dbReference type="InterPro" id="IPR036412">
    <property type="entry name" value="HAD-like_sf"/>
</dbReference>
<evidence type="ECO:0000313" key="5">
    <source>
        <dbReference type="Proteomes" id="UP000176897"/>
    </source>
</evidence>
<dbReference type="CDD" id="cd07505">
    <property type="entry name" value="HAD_BPGM-like"/>
    <property type="match status" value="1"/>
</dbReference>
<dbReference type="PANTHER" id="PTHR18901:SF38">
    <property type="entry name" value="PSEUDOURIDINE-5'-PHOSPHATASE"/>
    <property type="match status" value="1"/>
</dbReference>
<dbReference type="NCBIfam" id="TIGR01509">
    <property type="entry name" value="HAD-SF-IA-v3"/>
    <property type="match status" value="1"/>
</dbReference>
<dbReference type="AlphaFoldDB" id="A0A1F7UQS1"/>
<keyword evidence="3" id="KW-0378">Hydrolase</keyword>
<dbReference type="SUPFAM" id="SSF56784">
    <property type="entry name" value="HAD-like"/>
    <property type="match status" value="1"/>
</dbReference>
<dbReference type="PANTHER" id="PTHR18901">
    <property type="entry name" value="2-DEOXYGLUCOSE-6-PHOSPHATE PHOSPHATASE 2"/>
    <property type="match status" value="1"/>
</dbReference>
<comment type="caution">
    <text evidence="4">The sequence shown here is derived from an EMBL/GenBank/DDBJ whole genome shotgun (WGS) entry which is preliminary data.</text>
</comment>
<protein>
    <submittedName>
        <fullName evidence="4">Uncharacterized protein</fullName>
    </submittedName>
</protein>
<comment type="similarity">
    <text evidence="1">Belongs to the HAD-like hydrolase superfamily. CbbY/CbbZ/Gph/YieH family.</text>
</comment>
<dbReference type="FunFam" id="3.40.50.1000:FF:000036">
    <property type="entry name" value="HAD family hydrolase"/>
    <property type="match status" value="1"/>
</dbReference>
<dbReference type="STRING" id="1802401.A3B21_01730"/>
<dbReference type="Proteomes" id="UP000176897">
    <property type="component" value="Unassembled WGS sequence"/>
</dbReference>
<organism evidence="4 5">
    <name type="scientific">Candidatus Uhrbacteria bacterium RIFCSPLOWO2_01_FULL_47_24</name>
    <dbReference type="NCBI Taxonomy" id="1802401"/>
    <lineage>
        <taxon>Bacteria</taxon>
        <taxon>Candidatus Uhriibacteriota</taxon>
    </lineage>
</organism>
<reference evidence="4 5" key="1">
    <citation type="journal article" date="2016" name="Nat. Commun.">
        <title>Thousands of microbial genomes shed light on interconnected biogeochemical processes in an aquifer system.</title>
        <authorList>
            <person name="Anantharaman K."/>
            <person name="Brown C.T."/>
            <person name="Hug L.A."/>
            <person name="Sharon I."/>
            <person name="Castelle C.J."/>
            <person name="Probst A.J."/>
            <person name="Thomas B.C."/>
            <person name="Singh A."/>
            <person name="Wilkins M.J."/>
            <person name="Karaoz U."/>
            <person name="Brodie E.L."/>
            <person name="Williams K.H."/>
            <person name="Hubbard S.S."/>
            <person name="Banfield J.F."/>
        </authorList>
    </citation>
    <scope>NUCLEOTIDE SEQUENCE [LARGE SCALE GENOMIC DNA]</scope>
</reference>
<evidence type="ECO:0000256" key="2">
    <source>
        <dbReference type="ARBA" id="ARBA00022723"/>
    </source>
</evidence>
<dbReference type="EMBL" id="MGEJ01000014">
    <property type="protein sequence ID" value="OGL80074.1"/>
    <property type="molecule type" value="Genomic_DNA"/>
</dbReference>
<evidence type="ECO:0000256" key="3">
    <source>
        <dbReference type="ARBA" id="ARBA00022801"/>
    </source>
</evidence>
<dbReference type="InterPro" id="IPR006439">
    <property type="entry name" value="HAD-SF_hydro_IA"/>
</dbReference>
<dbReference type="Gene3D" id="1.10.150.240">
    <property type="entry name" value="Putative phosphatase, domain 2"/>
    <property type="match status" value="1"/>
</dbReference>
<name>A0A1F7UQS1_9BACT</name>
<dbReference type="GO" id="GO:0016787">
    <property type="term" value="F:hydrolase activity"/>
    <property type="evidence" value="ECO:0007669"/>
    <property type="project" value="UniProtKB-KW"/>
</dbReference>
<dbReference type="InterPro" id="IPR041492">
    <property type="entry name" value="HAD_2"/>
</dbReference>
<gene>
    <name evidence="4" type="ORF">A3B21_01730</name>
</gene>
<evidence type="ECO:0000256" key="1">
    <source>
        <dbReference type="ARBA" id="ARBA00006171"/>
    </source>
</evidence>
<dbReference type="GO" id="GO:0046872">
    <property type="term" value="F:metal ion binding"/>
    <property type="evidence" value="ECO:0007669"/>
    <property type="project" value="UniProtKB-KW"/>
</dbReference>
<proteinExistence type="inferred from homology"/>
<evidence type="ECO:0000313" key="4">
    <source>
        <dbReference type="EMBL" id="OGL80074.1"/>
    </source>
</evidence>
<dbReference type="InterPro" id="IPR023198">
    <property type="entry name" value="PGP-like_dom2"/>
</dbReference>
<accession>A0A1F7UQS1</accession>
<dbReference type="Pfam" id="PF13419">
    <property type="entry name" value="HAD_2"/>
    <property type="match status" value="1"/>
</dbReference>
<dbReference type="Gene3D" id="3.40.50.1000">
    <property type="entry name" value="HAD superfamily/HAD-like"/>
    <property type="match status" value="1"/>
</dbReference>
<sequence>MDGVMVDSEVLWGEIEQEFFSRHGIEYHDQFKQYVMGKTQPQVAVFYKKEFNLPQSVEEIIKERVKLLKTIFHKKLKPNPGLEQAITYCQDKGLKLSVASASPRQLIEFVLKIIQMDAVFPVIVSGDEVEYGKPKPDIFLLAAERLEVPPAACIVIEDSQNGLQAAHAAGMRCIAMPDLRFSERTQFVSAEAVVKSLLEIPAYLAML</sequence>
<dbReference type="InterPro" id="IPR023214">
    <property type="entry name" value="HAD_sf"/>
</dbReference>
<keyword evidence="2" id="KW-0479">Metal-binding</keyword>